<dbReference type="GO" id="GO:0005737">
    <property type="term" value="C:cytoplasm"/>
    <property type="evidence" value="ECO:0007669"/>
    <property type="project" value="UniProtKB-SubCell"/>
</dbReference>
<dbReference type="EMBL" id="LFEJ01000012">
    <property type="protein sequence ID" value="KMV35330.1"/>
    <property type="molecule type" value="Genomic_DNA"/>
</dbReference>
<comment type="caution">
    <text evidence="10">The sequence shown here is derived from an EMBL/GenBank/DDBJ whole genome shotgun (WGS) entry which is preliminary data.</text>
</comment>
<evidence type="ECO:0000313" key="10">
    <source>
        <dbReference type="EMBL" id="KMV35330.1"/>
    </source>
</evidence>
<reference evidence="10 11" key="1">
    <citation type="submission" date="2015-06" db="EMBL/GenBank/DDBJ databases">
        <title>Genome sequencing of Cronobacter sp. strain DJ34 isolated from petroleum contaminated sludge of Duliajan Oil Fields, Assam, India.</title>
        <authorList>
            <person name="Pal S."/>
            <person name="Banerjee T.D."/>
            <person name="Roy A."/>
            <person name="Sar P."/>
            <person name="Kazy S.K."/>
        </authorList>
    </citation>
    <scope>NUCLEOTIDE SEQUENCE [LARGE SCALE GENOMIC DNA]</scope>
    <source>
        <strain evidence="10 11">DJ34</strain>
    </source>
</reference>
<gene>
    <name evidence="8 10" type="primary">tilS</name>
    <name evidence="10" type="ORF">ACH50_07215</name>
</gene>
<dbReference type="InterPro" id="IPR015262">
    <property type="entry name" value="tRNA_Ile_lys_synt_subst-bd"/>
</dbReference>
<keyword evidence="11" id="KW-1185">Reference proteome</keyword>
<dbReference type="PANTHER" id="PTHR43033">
    <property type="entry name" value="TRNA(ILE)-LYSIDINE SYNTHASE-RELATED"/>
    <property type="match status" value="1"/>
</dbReference>
<proteinExistence type="inferred from homology"/>
<dbReference type="InterPro" id="IPR012094">
    <property type="entry name" value="tRNA_Ile_lys_synt"/>
</dbReference>
<evidence type="ECO:0000313" key="11">
    <source>
        <dbReference type="Proteomes" id="UP000037315"/>
    </source>
</evidence>
<dbReference type="Gene3D" id="1.20.59.20">
    <property type="match status" value="1"/>
</dbReference>
<dbReference type="Proteomes" id="UP000037315">
    <property type="component" value="Unassembled WGS sequence"/>
</dbReference>
<evidence type="ECO:0000256" key="7">
    <source>
        <dbReference type="ARBA" id="ARBA00048539"/>
    </source>
</evidence>
<dbReference type="EC" id="6.3.4.19" evidence="8"/>
<dbReference type="RefSeq" id="WP_048887801.1">
    <property type="nucleotide sequence ID" value="NZ_LFEJ01000012.1"/>
</dbReference>
<feature type="binding site" evidence="8">
    <location>
        <begin position="20"/>
        <end position="25"/>
    </location>
    <ligand>
        <name>ATP</name>
        <dbReference type="ChEBI" id="CHEBI:30616"/>
    </ligand>
</feature>
<dbReference type="InterPro" id="IPR011063">
    <property type="entry name" value="TilS/TtcA_N"/>
</dbReference>
<evidence type="ECO:0000256" key="1">
    <source>
        <dbReference type="ARBA" id="ARBA00004496"/>
    </source>
</evidence>
<dbReference type="NCBIfam" id="TIGR02432">
    <property type="entry name" value="lysidine_TilS_N"/>
    <property type="match status" value="1"/>
</dbReference>
<evidence type="ECO:0000256" key="4">
    <source>
        <dbReference type="ARBA" id="ARBA00022694"/>
    </source>
</evidence>
<dbReference type="SMART" id="SM00977">
    <property type="entry name" value="TilS_C"/>
    <property type="match status" value="1"/>
</dbReference>
<name>A0A0J8VS47_9ENTR</name>
<dbReference type="CDD" id="cd01992">
    <property type="entry name" value="TilS_N"/>
    <property type="match status" value="1"/>
</dbReference>
<dbReference type="NCBIfam" id="TIGR02433">
    <property type="entry name" value="lysidine_TilS_C"/>
    <property type="match status" value="1"/>
</dbReference>
<comment type="domain">
    <text evidence="8">The N-terminal region contains the highly conserved SGGXDS motif, predicted to be a P-loop motif involved in ATP binding.</text>
</comment>
<keyword evidence="6 8" id="KW-0067">ATP-binding</keyword>
<dbReference type="GO" id="GO:0006400">
    <property type="term" value="P:tRNA modification"/>
    <property type="evidence" value="ECO:0007669"/>
    <property type="project" value="UniProtKB-UniRule"/>
</dbReference>
<keyword evidence="5 8" id="KW-0547">Nucleotide-binding</keyword>
<comment type="function">
    <text evidence="8">Ligates lysine onto the cytidine present at position 34 of the AUA codon-specific tRNA(Ile) that contains the anticodon CAU, in an ATP-dependent manner. Cytidine is converted to lysidine, thus changing the amino acid specificity of the tRNA from methionine to isoleucine.</text>
</comment>
<dbReference type="PATRIC" id="fig|1656095.3.peg.3423"/>
<dbReference type="SUPFAM" id="SSF56037">
    <property type="entry name" value="PheT/TilS domain"/>
    <property type="match status" value="1"/>
</dbReference>
<feature type="domain" description="Lysidine-tRNA(Ile) synthetase C-terminal" evidence="9">
    <location>
        <begin position="357"/>
        <end position="428"/>
    </location>
</feature>
<dbReference type="SUPFAM" id="SSF52402">
    <property type="entry name" value="Adenine nucleotide alpha hydrolases-like"/>
    <property type="match status" value="1"/>
</dbReference>
<evidence type="ECO:0000256" key="2">
    <source>
        <dbReference type="ARBA" id="ARBA00022490"/>
    </source>
</evidence>
<dbReference type="Pfam" id="PF01171">
    <property type="entry name" value="ATP_bind_3"/>
    <property type="match status" value="1"/>
</dbReference>
<keyword evidence="4 8" id="KW-0819">tRNA processing</keyword>
<dbReference type="Gene3D" id="3.40.50.620">
    <property type="entry name" value="HUPs"/>
    <property type="match status" value="1"/>
</dbReference>
<evidence type="ECO:0000256" key="3">
    <source>
        <dbReference type="ARBA" id="ARBA00022598"/>
    </source>
</evidence>
<dbReference type="InterPro" id="IPR012795">
    <property type="entry name" value="tRNA_Ile_lys_synt_N"/>
</dbReference>
<dbReference type="Pfam" id="PF09179">
    <property type="entry name" value="TilS"/>
    <property type="match status" value="1"/>
</dbReference>
<comment type="subcellular location">
    <subcellularLocation>
        <location evidence="1 8">Cytoplasm</location>
    </subcellularLocation>
</comment>
<dbReference type="HAMAP" id="MF_01161">
    <property type="entry name" value="tRNA_Ile_lys_synt"/>
    <property type="match status" value="1"/>
</dbReference>
<dbReference type="STRING" id="1121863.GCA_000621185_02023"/>
<dbReference type="GO" id="GO:0005524">
    <property type="term" value="F:ATP binding"/>
    <property type="evidence" value="ECO:0007669"/>
    <property type="project" value="UniProtKB-UniRule"/>
</dbReference>
<evidence type="ECO:0000256" key="5">
    <source>
        <dbReference type="ARBA" id="ARBA00022741"/>
    </source>
</evidence>
<evidence type="ECO:0000256" key="8">
    <source>
        <dbReference type="HAMAP-Rule" id="MF_01161"/>
    </source>
</evidence>
<dbReference type="PANTHER" id="PTHR43033:SF1">
    <property type="entry name" value="TRNA(ILE)-LYSIDINE SYNTHASE-RELATED"/>
    <property type="match status" value="1"/>
</dbReference>
<protein>
    <recommendedName>
        <fullName evidence="8">tRNA(Ile)-lysidine synthase</fullName>
        <ecNumber evidence="8">6.3.4.19</ecNumber>
    </recommendedName>
    <alternativeName>
        <fullName evidence="8">tRNA(Ile)-2-lysyl-cytidine synthase</fullName>
    </alternativeName>
    <alternativeName>
        <fullName evidence="8">tRNA(Ile)-lysidine synthetase</fullName>
    </alternativeName>
</protein>
<sequence>MTTLSLTSLHPFRHLLVAFSGGLDSTVLLHELVRLRETGSPLTLRAIHIHHGISPHADSWVAHCRRVCEGLNVPLTVRRVQLEQEGLGLEAQARKARYAAFADALQPGEALVTAQHQDDQCETLLLALKRGSGPAGLAAMPERLAFAGTFILRPLLNTSRAQLERYAQAHHLVWIDDESNQDDSYDRNFLRLRVLPLLASRWPHFAEAAARSAQLCGEQEQLLDELLGEELAALTGEQGELRLAPLAAVSDSRRGALLRRWFAAHSAQMPSRAALQRLWDEVAQSREDACPRLQFGRYEVRRYQEALWWVPMRPGQGDRVIDWEKPWQPLVLPDGLGQLTTGDTGTRVRVSGADERVTVRFRASGTLYIVGRERGRSLKKLWQELRVPPWRRDTTPLIFYGEQLICAPGIFVTREGAAQAQTGWHIDWRKEQDE</sequence>
<dbReference type="OrthoDB" id="9807403at2"/>
<accession>A0A0J8VS47</accession>
<evidence type="ECO:0000259" key="9">
    <source>
        <dbReference type="SMART" id="SM00977"/>
    </source>
</evidence>
<keyword evidence="2 8" id="KW-0963">Cytoplasm</keyword>
<dbReference type="AlphaFoldDB" id="A0A0J8VS47"/>
<comment type="catalytic activity">
    <reaction evidence="7 8">
        <text>cytidine(34) in tRNA(Ile2) + L-lysine + ATP = lysidine(34) in tRNA(Ile2) + AMP + diphosphate + H(+)</text>
        <dbReference type="Rhea" id="RHEA:43744"/>
        <dbReference type="Rhea" id="RHEA-COMP:10625"/>
        <dbReference type="Rhea" id="RHEA-COMP:10670"/>
        <dbReference type="ChEBI" id="CHEBI:15378"/>
        <dbReference type="ChEBI" id="CHEBI:30616"/>
        <dbReference type="ChEBI" id="CHEBI:32551"/>
        <dbReference type="ChEBI" id="CHEBI:33019"/>
        <dbReference type="ChEBI" id="CHEBI:82748"/>
        <dbReference type="ChEBI" id="CHEBI:83665"/>
        <dbReference type="ChEBI" id="CHEBI:456215"/>
        <dbReference type="EC" id="6.3.4.19"/>
    </reaction>
</comment>
<dbReference type="InterPro" id="IPR012796">
    <property type="entry name" value="Lysidine-tRNA-synth_C"/>
</dbReference>
<organism evidence="10 11">
    <name type="scientific">Franconibacter pulveris</name>
    <dbReference type="NCBI Taxonomy" id="435910"/>
    <lineage>
        <taxon>Bacteria</taxon>
        <taxon>Pseudomonadati</taxon>
        <taxon>Pseudomonadota</taxon>
        <taxon>Gammaproteobacteria</taxon>
        <taxon>Enterobacterales</taxon>
        <taxon>Enterobacteriaceae</taxon>
        <taxon>Franconibacter</taxon>
    </lineage>
</organism>
<dbReference type="Pfam" id="PF11734">
    <property type="entry name" value="TilS_C"/>
    <property type="match status" value="1"/>
</dbReference>
<dbReference type="SUPFAM" id="SSF82829">
    <property type="entry name" value="MesJ substrate recognition domain-like"/>
    <property type="match status" value="1"/>
</dbReference>
<evidence type="ECO:0000256" key="6">
    <source>
        <dbReference type="ARBA" id="ARBA00022840"/>
    </source>
</evidence>
<dbReference type="InterPro" id="IPR014729">
    <property type="entry name" value="Rossmann-like_a/b/a_fold"/>
</dbReference>
<comment type="similarity">
    <text evidence="8">Belongs to the tRNA(Ile)-lysidine synthase family.</text>
</comment>
<dbReference type="GO" id="GO:0032267">
    <property type="term" value="F:tRNA(Ile)-lysidine synthase activity"/>
    <property type="evidence" value="ECO:0007669"/>
    <property type="project" value="UniProtKB-EC"/>
</dbReference>
<dbReference type="NCBIfam" id="NF007942">
    <property type="entry name" value="PRK10660.1"/>
    <property type="match status" value="1"/>
</dbReference>
<keyword evidence="3 8" id="KW-0436">Ligase</keyword>